<dbReference type="GO" id="GO:0009982">
    <property type="term" value="F:pseudouridine synthase activity"/>
    <property type="evidence" value="ECO:0007669"/>
    <property type="project" value="InterPro"/>
</dbReference>
<dbReference type="SUPFAM" id="SSF55174">
    <property type="entry name" value="Alpha-L RNA-binding motif"/>
    <property type="match status" value="1"/>
</dbReference>
<dbReference type="InterPro" id="IPR036986">
    <property type="entry name" value="S4_RNA-bd_sf"/>
</dbReference>
<name>A0A6J6PK89_9ZZZZ</name>
<dbReference type="SUPFAM" id="SSF55120">
    <property type="entry name" value="Pseudouridine synthase"/>
    <property type="match status" value="1"/>
</dbReference>
<dbReference type="Pfam" id="PF00849">
    <property type="entry name" value="PseudoU_synth_2"/>
    <property type="match status" value="1"/>
</dbReference>
<keyword evidence="2" id="KW-0413">Isomerase</keyword>
<proteinExistence type="inferred from homology"/>
<dbReference type="InterPro" id="IPR006225">
    <property type="entry name" value="PsdUridine_synth_RluC/D"/>
</dbReference>
<sequence>MTLNPSAREVRFVSIPEGLHQERVDAALSRLLGLSRSTVVTLIENGEITRSGKALTKSDRVNTDDYLEITMPAAATEPVLTATPIEDFKVVYDDSDVIVIDKPAGVAAHPSPGWRGPTVIGGVIAAGYQVSTSGAAERQGVVHRLDVGTTGLMVIAKNENSYSNLKQQFRDRTVTKVYHALVQGHMDPTEGTIDAPIDRHPREDYRFAVVADGKPSITHYKALEFFPAVSLLEIELETGRTHQIRVHFSALRHPLVGDMTYGADHTIAERLEITRPWLHARELKFIHPASGAEIAFFSEYPADLTRSLEILAKGQTAQPQ</sequence>
<dbReference type="PANTHER" id="PTHR21600">
    <property type="entry name" value="MITOCHONDRIAL RNA PSEUDOURIDINE SYNTHASE"/>
    <property type="match status" value="1"/>
</dbReference>
<dbReference type="InterPro" id="IPR006145">
    <property type="entry name" value="PsdUridine_synth_RsuA/RluA"/>
</dbReference>
<evidence type="ECO:0000313" key="4">
    <source>
        <dbReference type="EMBL" id="CAB4699099.1"/>
    </source>
</evidence>
<dbReference type="InterPro" id="IPR020103">
    <property type="entry name" value="PsdUridine_synth_cat_dom_sf"/>
</dbReference>
<feature type="domain" description="Pseudouridine synthase RsuA/RluA-like" evidence="3">
    <location>
        <begin position="96"/>
        <end position="250"/>
    </location>
</feature>
<dbReference type="GO" id="GO:0003723">
    <property type="term" value="F:RNA binding"/>
    <property type="evidence" value="ECO:0007669"/>
    <property type="project" value="InterPro"/>
</dbReference>
<dbReference type="GO" id="GO:0000455">
    <property type="term" value="P:enzyme-directed rRNA pseudouridine synthesis"/>
    <property type="evidence" value="ECO:0007669"/>
    <property type="project" value="TreeGrafter"/>
</dbReference>
<reference evidence="4" key="1">
    <citation type="submission" date="2020-05" db="EMBL/GenBank/DDBJ databases">
        <authorList>
            <person name="Chiriac C."/>
            <person name="Salcher M."/>
            <person name="Ghai R."/>
            <person name="Kavagutti S V."/>
        </authorList>
    </citation>
    <scope>NUCLEOTIDE SEQUENCE</scope>
</reference>
<dbReference type="EMBL" id="CAEZXV010000034">
    <property type="protein sequence ID" value="CAB4699099.1"/>
    <property type="molecule type" value="Genomic_DNA"/>
</dbReference>
<comment type="similarity">
    <text evidence="1">Belongs to the pseudouridine synthase RluA family.</text>
</comment>
<dbReference type="PROSITE" id="PS01129">
    <property type="entry name" value="PSI_RLU"/>
    <property type="match status" value="1"/>
</dbReference>
<gene>
    <name evidence="4" type="ORF">UFOPK2598_00496</name>
</gene>
<dbReference type="PROSITE" id="PS50889">
    <property type="entry name" value="S4"/>
    <property type="match status" value="1"/>
</dbReference>
<dbReference type="InterPro" id="IPR006224">
    <property type="entry name" value="PsdUridine_synth_RluA-like_CS"/>
</dbReference>
<dbReference type="PANTHER" id="PTHR21600:SF44">
    <property type="entry name" value="RIBOSOMAL LARGE SUBUNIT PSEUDOURIDINE SYNTHASE D"/>
    <property type="match status" value="1"/>
</dbReference>
<dbReference type="AlphaFoldDB" id="A0A6J6PK89"/>
<dbReference type="CDD" id="cd02869">
    <property type="entry name" value="PseudoU_synth_RluA_like"/>
    <property type="match status" value="1"/>
</dbReference>
<protein>
    <submittedName>
        <fullName evidence="4">Unannotated protein</fullName>
    </submittedName>
</protein>
<evidence type="ECO:0000256" key="2">
    <source>
        <dbReference type="ARBA" id="ARBA00023235"/>
    </source>
</evidence>
<dbReference type="CDD" id="cd00165">
    <property type="entry name" value="S4"/>
    <property type="match status" value="1"/>
</dbReference>
<evidence type="ECO:0000256" key="1">
    <source>
        <dbReference type="ARBA" id="ARBA00010876"/>
    </source>
</evidence>
<dbReference type="Gene3D" id="3.30.2350.10">
    <property type="entry name" value="Pseudouridine synthase"/>
    <property type="match status" value="1"/>
</dbReference>
<dbReference type="Gene3D" id="3.10.290.10">
    <property type="entry name" value="RNA-binding S4 domain"/>
    <property type="match status" value="1"/>
</dbReference>
<dbReference type="InterPro" id="IPR050188">
    <property type="entry name" value="RluA_PseudoU_synthase"/>
</dbReference>
<dbReference type="NCBIfam" id="TIGR00005">
    <property type="entry name" value="rluA_subfam"/>
    <property type="match status" value="1"/>
</dbReference>
<accession>A0A6J6PK89</accession>
<evidence type="ECO:0000259" key="3">
    <source>
        <dbReference type="Pfam" id="PF00849"/>
    </source>
</evidence>
<organism evidence="4">
    <name type="scientific">freshwater metagenome</name>
    <dbReference type="NCBI Taxonomy" id="449393"/>
    <lineage>
        <taxon>unclassified sequences</taxon>
        <taxon>metagenomes</taxon>
        <taxon>ecological metagenomes</taxon>
    </lineage>
</organism>